<proteinExistence type="predicted"/>
<name>A0A7X0FCD3_9HYPH</name>
<sequence length="273" mass="29987">MAIQTEGCCRTTEMWNGGFMSFGPWNRTSRISQGVFTTPQFDGRDRERPSGIGDFFLPVRRDPRPMPDRSWHRALRLGGWRRETLEASQLRAAARHFPRLFHDFARWSGMPQSGSAPGRGGRSVPWAGIRGSLGRLSSSAVRPNSTPGATCKELVSPRRFIVAARCASRAAAWSNSLNFSPSPSPDRPKVSSPNKPFIAKYLLAIEGVGARSMQHVVVSSLGWPAGDQVGNAAPDFCAVAQCPITPQPWYGWRRRGCSGTATLFSPGIRQLFD</sequence>
<organism evidence="1 2">
    <name type="scientific">Aminobacter aganoensis</name>
    <dbReference type="NCBI Taxonomy" id="83264"/>
    <lineage>
        <taxon>Bacteria</taxon>
        <taxon>Pseudomonadati</taxon>
        <taxon>Pseudomonadota</taxon>
        <taxon>Alphaproteobacteria</taxon>
        <taxon>Hyphomicrobiales</taxon>
        <taxon>Phyllobacteriaceae</taxon>
        <taxon>Aminobacter</taxon>
    </lineage>
</organism>
<protein>
    <submittedName>
        <fullName evidence="1">Uncharacterized protein</fullName>
    </submittedName>
</protein>
<evidence type="ECO:0000313" key="2">
    <source>
        <dbReference type="Proteomes" id="UP000536262"/>
    </source>
</evidence>
<gene>
    <name evidence="1" type="ORF">GGR00_004964</name>
</gene>
<dbReference type="AlphaFoldDB" id="A0A7X0FCD3"/>
<evidence type="ECO:0000313" key="1">
    <source>
        <dbReference type="EMBL" id="MBB6357144.1"/>
    </source>
</evidence>
<dbReference type="EMBL" id="JACHOU010000020">
    <property type="protein sequence ID" value="MBB6357144.1"/>
    <property type="molecule type" value="Genomic_DNA"/>
</dbReference>
<reference evidence="1 2" key="1">
    <citation type="submission" date="2020-08" db="EMBL/GenBank/DDBJ databases">
        <title>Genomic Encyclopedia of Type Strains, Phase IV (KMG-IV): sequencing the most valuable type-strain genomes for metagenomic binning, comparative biology and taxonomic classification.</title>
        <authorList>
            <person name="Goeker M."/>
        </authorList>
    </citation>
    <scope>NUCLEOTIDE SEQUENCE [LARGE SCALE GENOMIC DNA]</scope>
    <source>
        <strain evidence="1 2">DSM 7051</strain>
    </source>
</reference>
<accession>A0A7X0FCD3</accession>
<keyword evidence="2" id="KW-1185">Reference proteome</keyword>
<comment type="caution">
    <text evidence="1">The sequence shown here is derived from an EMBL/GenBank/DDBJ whole genome shotgun (WGS) entry which is preliminary data.</text>
</comment>
<dbReference type="Proteomes" id="UP000536262">
    <property type="component" value="Unassembled WGS sequence"/>
</dbReference>